<comment type="pathway">
    <text evidence="4">Amino-acid degradation; L-phenylalanine degradation; acetoacetate and fumarate from L-phenylalanine: step 5/6.</text>
</comment>
<evidence type="ECO:0000256" key="9">
    <source>
        <dbReference type="ARBA" id="ARBA00023232"/>
    </source>
</evidence>
<evidence type="ECO:0000259" key="12">
    <source>
        <dbReference type="PROSITE" id="PS50404"/>
    </source>
</evidence>
<evidence type="ECO:0000259" key="13">
    <source>
        <dbReference type="PROSITE" id="PS50405"/>
    </source>
</evidence>
<dbReference type="GO" id="GO:0005739">
    <property type="term" value="C:mitochondrion"/>
    <property type="evidence" value="ECO:0007669"/>
    <property type="project" value="TreeGrafter"/>
</dbReference>
<comment type="subcellular location">
    <subcellularLocation>
        <location evidence="3">Cytoplasm</location>
    </subcellularLocation>
</comment>
<evidence type="ECO:0000256" key="2">
    <source>
        <dbReference type="ARBA" id="ARBA00001955"/>
    </source>
</evidence>
<dbReference type="CDD" id="cd03191">
    <property type="entry name" value="GST_C_Zeta"/>
    <property type="match status" value="1"/>
</dbReference>
<comment type="cofactor">
    <cofactor evidence="2">
        <name>glutathione</name>
        <dbReference type="ChEBI" id="CHEBI:57925"/>
    </cofactor>
</comment>
<dbReference type="SUPFAM" id="SSF52833">
    <property type="entry name" value="Thioredoxin-like"/>
    <property type="match status" value="1"/>
</dbReference>
<evidence type="ECO:0000256" key="4">
    <source>
        <dbReference type="ARBA" id="ARBA00004671"/>
    </source>
</evidence>
<dbReference type="Pfam" id="PF13409">
    <property type="entry name" value="GST_N_2"/>
    <property type="match status" value="1"/>
</dbReference>
<dbReference type="Pfam" id="PF14497">
    <property type="entry name" value="GST_C_3"/>
    <property type="match status" value="1"/>
</dbReference>
<sequence>MSGETPILYSYWRSSCSWRVRLVMNLKGISYDVKPISLTKTGGEQHSKEYREINPIEQIPALVIDGVTLIESLSIMEYLEETRTKVPLLPTDPAGRAKVREICSVIASGIQPLQNLAVVNYLEEEKRADWIKHFITRGFTAVEKLLESTSGKYCIGDNITFADCCLIPQVYNARRFHVSLESFRIITRIDEELQSHPAFIKAHPNSQSDCPQADNTNLA</sequence>
<evidence type="ECO:0000256" key="11">
    <source>
        <dbReference type="ARBA" id="ARBA00047960"/>
    </source>
</evidence>
<evidence type="ECO:0000313" key="15">
    <source>
        <dbReference type="Proteomes" id="UP001159042"/>
    </source>
</evidence>
<keyword evidence="9" id="KW-0585">Phenylalanine catabolism</keyword>
<evidence type="ECO:0000256" key="8">
    <source>
        <dbReference type="ARBA" id="ARBA00022878"/>
    </source>
</evidence>
<dbReference type="NCBIfam" id="TIGR01262">
    <property type="entry name" value="maiA"/>
    <property type="match status" value="1"/>
</dbReference>
<dbReference type="FunFam" id="3.40.30.10:FF:000041">
    <property type="entry name" value="Maleylacetoacetate isomerase isoform 1"/>
    <property type="match status" value="1"/>
</dbReference>
<feature type="domain" description="GST N-terminal" evidence="12">
    <location>
        <begin position="4"/>
        <end position="87"/>
    </location>
</feature>
<keyword evidence="15" id="KW-1185">Reference proteome</keyword>
<evidence type="ECO:0000313" key="14">
    <source>
        <dbReference type="EMBL" id="KAJ8918381.1"/>
    </source>
</evidence>
<evidence type="ECO:0008006" key="16">
    <source>
        <dbReference type="Google" id="ProtNLM"/>
    </source>
</evidence>
<reference evidence="14 15" key="1">
    <citation type="journal article" date="2023" name="Insect Mol. Biol.">
        <title>Genome sequencing provides insights into the evolution of gene families encoding plant cell wall-degrading enzymes in longhorned beetles.</title>
        <authorList>
            <person name="Shin N.R."/>
            <person name="Okamura Y."/>
            <person name="Kirsch R."/>
            <person name="Pauchet Y."/>
        </authorList>
    </citation>
    <scope>NUCLEOTIDE SEQUENCE [LARGE SCALE GENOMIC DNA]</scope>
    <source>
        <strain evidence="14">EAD_L_NR</strain>
    </source>
</reference>
<name>A0AAV8VWU3_9CUCU</name>
<gene>
    <name evidence="14" type="ORF">NQ315_008076</name>
</gene>
<dbReference type="InterPro" id="IPR004045">
    <property type="entry name" value="Glutathione_S-Trfase_N"/>
</dbReference>
<dbReference type="PROSITE" id="PS50405">
    <property type="entry name" value="GST_CTER"/>
    <property type="match status" value="1"/>
</dbReference>
<evidence type="ECO:0000256" key="10">
    <source>
        <dbReference type="ARBA" id="ARBA00023235"/>
    </source>
</evidence>
<dbReference type="SFLD" id="SFLDG00358">
    <property type="entry name" value="Main_(cytGST)"/>
    <property type="match status" value="1"/>
</dbReference>
<evidence type="ECO:0000256" key="6">
    <source>
        <dbReference type="ARBA" id="ARBA00022490"/>
    </source>
</evidence>
<dbReference type="InterPro" id="IPR040079">
    <property type="entry name" value="Glutathione_S-Trfase"/>
</dbReference>
<evidence type="ECO:0000256" key="7">
    <source>
        <dbReference type="ARBA" id="ARBA00022679"/>
    </source>
</evidence>
<dbReference type="Gene3D" id="1.20.1050.10">
    <property type="match status" value="1"/>
</dbReference>
<dbReference type="InterPro" id="IPR036282">
    <property type="entry name" value="Glutathione-S-Trfase_C_sf"/>
</dbReference>
<proteinExistence type="inferred from homology"/>
<dbReference type="EMBL" id="JANEYG010000026">
    <property type="protein sequence ID" value="KAJ8918381.1"/>
    <property type="molecule type" value="Genomic_DNA"/>
</dbReference>
<dbReference type="InterPro" id="IPR034333">
    <property type="entry name" value="GST_Zeta_N"/>
</dbReference>
<accession>A0AAV8VWU3</accession>
<dbReference type="GO" id="GO:0006559">
    <property type="term" value="P:L-phenylalanine catabolic process"/>
    <property type="evidence" value="ECO:0007669"/>
    <property type="project" value="UniProtKB-KW"/>
</dbReference>
<dbReference type="CDD" id="cd03042">
    <property type="entry name" value="GST_N_Zeta"/>
    <property type="match status" value="1"/>
</dbReference>
<dbReference type="InterPro" id="IPR036249">
    <property type="entry name" value="Thioredoxin-like_sf"/>
</dbReference>
<keyword evidence="6" id="KW-0963">Cytoplasm</keyword>
<comment type="catalytic activity">
    <reaction evidence="11">
        <text>RX + glutathione = an S-substituted glutathione + a halide anion + H(+)</text>
        <dbReference type="Rhea" id="RHEA:16437"/>
        <dbReference type="ChEBI" id="CHEBI:15378"/>
        <dbReference type="ChEBI" id="CHEBI:16042"/>
        <dbReference type="ChEBI" id="CHEBI:17792"/>
        <dbReference type="ChEBI" id="CHEBI:57925"/>
        <dbReference type="ChEBI" id="CHEBI:90779"/>
        <dbReference type="EC" id="2.5.1.18"/>
    </reaction>
</comment>
<comment type="caution">
    <text evidence="14">The sequence shown here is derived from an EMBL/GenBank/DDBJ whole genome shotgun (WGS) entry which is preliminary data.</text>
</comment>
<dbReference type="PANTHER" id="PTHR42673:SF4">
    <property type="entry name" value="MALEYLACETOACETATE ISOMERASE"/>
    <property type="match status" value="1"/>
</dbReference>
<dbReference type="GO" id="GO:0006572">
    <property type="term" value="P:L-tyrosine catabolic process"/>
    <property type="evidence" value="ECO:0007669"/>
    <property type="project" value="UniProtKB-KW"/>
</dbReference>
<feature type="domain" description="GST C-terminal" evidence="13">
    <location>
        <begin position="92"/>
        <end position="212"/>
    </location>
</feature>
<dbReference type="FunFam" id="1.20.1050.10:FF:000010">
    <property type="entry name" value="Maleylacetoacetate isomerase isoform 1"/>
    <property type="match status" value="1"/>
</dbReference>
<evidence type="ECO:0000256" key="1">
    <source>
        <dbReference type="ARBA" id="ARBA00001622"/>
    </source>
</evidence>
<dbReference type="SUPFAM" id="SSF47616">
    <property type="entry name" value="GST C-terminal domain-like"/>
    <property type="match status" value="1"/>
</dbReference>
<dbReference type="GO" id="GO:0004364">
    <property type="term" value="F:glutathione transferase activity"/>
    <property type="evidence" value="ECO:0007669"/>
    <property type="project" value="UniProtKB-EC"/>
</dbReference>
<organism evidence="14 15">
    <name type="scientific">Exocentrus adspersus</name>
    <dbReference type="NCBI Taxonomy" id="1586481"/>
    <lineage>
        <taxon>Eukaryota</taxon>
        <taxon>Metazoa</taxon>
        <taxon>Ecdysozoa</taxon>
        <taxon>Arthropoda</taxon>
        <taxon>Hexapoda</taxon>
        <taxon>Insecta</taxon>
        <taxon>Pterygota</taxon>
        <taxon>Neoptera</taxon>
        <taxon>Endopterygota</taxon>
        <taxon>Coleoptera</taxon>
        <taxon>Polyphaga</taxon>
        <taxon>Cucujiformia</taxon>
        <taxon>Chrysomeloidea</taxon>
        <taxon>Cerambycidae</taxon>
        <taxon>Lamiinae</taxon>
        <taxon>Acanthocinini</taxon>
        <taxon>Exocentrus</taxon>
    </lineage>
</organism>
<keyword evidence="7" id="KW-0808">Transferase</keyword>
<comment type="catalytic activity">
    <reaction evidence="1">
        <text>4-maleylacetoacetate = 4-fumarylacetoacetate</text>
        <dbReference type="Rhea" id="RHEA:14817"/>
        <dbReference type="ChEBI" id="CHEBI:17105"/>
        <dbReference type="ChEBI" id="CHEBI:18034"/>
        <dbReference type="EC" id="5.2.1.2"/>
    </reaction>
</comment>
<dbReference type="InterPro" id="IPR005955">
    <property type="entry name" value="GST_Zeta"/>
</dbReference>
<keyword evidence="10" id="KW-0413">Isomerase</keyword>
<comment type="similarity">
    <text evidence="5">Belongs to the GST superfamily. Zeta family.</text>
</comment>
<dbReference type="InterPro" id="IPR004046">
    <property type="entry name" value="GST_C"/>
</dbReference>
<dbReference type="InterPro" id="IPR034330">
    <property type="entry name" value="GST_Zeta_C"/>
</dbReference>
<dbReference type="InterPro" id="IPR010987">
    <property type="entry name" value="Glutathione-S-Trfase_C-like"/>
</dbReference>
<protein>
    <recommendedName>
        <fullName evidence="16">Maleylacetoacetate isomerase</fullName>
    </recommendedName>
</protein>
<dbReference type="Gene3D" id="3.40.30.10">
    <property type="entry name" value="Glutaredoxin"/>
    <property type="match status" value="1"/>
</dbReference>
<dbReference type="GO" id="GO:0016034">
    <property type="term" value="F:maleylacetoacetate isomerase activity"/>
    <property type="evidence" value="ECO:0007669"/>
    <property type="project" value="UniProtKB-EC"/>
</dbReference>
<dbReference type="PROSITE" id="PS50404">
    <property type="entry name" value="GST_NTER"/>
    <property type="match status" value="1"/>
</dbReference>
<dbReference type="PANTHER" id="PTHR42673">
    <property type="entry name" value="MALEYLACETOACETATE ISOMERASE"/>
    <property type="match status" value="1"/>
</dbReference>
<dbReference type="GO" id="GO:0006749">
    <property type="term" value="P:glutathione metabolic process"/>
    <property type="evidence" value="ECO:0007669"/>
    <property type="project" value="UniProtKB-ARBA"/>
</dbReference>
<evidence type="ECO:0000256" key="3">
    <source>
        <dbReference type="ARBA" id="ARBA00004496"/>
    </source>
</evidence>
<dbReference type="SFLD" id="SFLDS00019">
    <property type="entry name" value="Glutathione_Transferase_(cytos"/>
    <property type="match status" value="1"/>
</dbReference>
<keyword evidence="8" id="KW-0828">Tyrosine catabolism</keyword>
<dbReference type="AlphaFoldDB" id="A0AAV8VWU3"/>
<evidence type="ECO:0000256" key="5">
    <source>
        <dbReference type="ARBA" id="ARBA00010007"/>
    </source>
</evidence>
<dbReference type="Proteomes" id="UP001159042">
    <property type="component" value="Unassembled WGS sequence"/>
</dbReference>